<feature type="transmembrane region" description="Helical" evidence="1">
    <location>
        <begin position="104"/>
        <end position="124"/>
    </location>
</feature>
<name>A0A075G265_9ARCH</name>
<reference evidence="2" key="1">
    <citation type="journal article" date="2014" name="Genome Biol. Evol.">
        <title>Pangenome evidence for extensive interdomain horizontal transfer affecting lineage core and shell genes in uncultured planktonic thaumarchaeota and euryarchaeota.</title>
        <authorList>
            <person name="Deschamps P."/>
            <person name="Zivanovic Y."/>
            <person name="Moreira D."/>
            <person name="Rodriguez-Valera F."/>
            <person name="Lopez-Garcia P."/>
        </authorList>
    </citation>
    <scope>NUCLEOTIDE SEQUENCE</scope>
</reference>
<dbReference type="AlphaFoldDB" id="A0A075G265"/>
<feature type="transmembrane region" description="Helical" evidence="1">
    <location>
        <begin position="73"/>
        <end position="92"/>
    </location>
</feature>
<dbReference type="EMBL" id="KF900513">
    <property type="protein sequence ID" value="AIE97643.1"/>
    <property type="molecule type" value="Genomic_DNA"/>
</dbReference>
<proteinExistence type="predicted"/>
<accession>A0A075G265</accession>
<keyword evidence="1" id="KW-0812">Transmembrane</keyword>
<evidence type="ECO:0000256" key="1">
    <source>
        <dbReference type="SAM" id="Phobius"/>
    </source>
</evidence>
<evidence type="ECO:0000313" key="2">
    <source>
        <dbReference type="EMBL" id="AIE97643.1"/>
    </source>
</evidence>
<evidence type="ECO:0008006" key="3">
    <source>
        <dbReference type="Google" id="ProtNLM"/>
    </source>
</evidence>
<protein>
    <recommendedName>
        <fullName evidence="3">Stage II sporulation protein M</fullName>
    </recommendedName>
</protein>
<keyword evidence="1" id="KW-0472">Membrane</keyword>
<sequence length="180" mass="19881">MIFVLKMLNRIVLFFIFLGIFSASFAIGAEVQVSEEESAIVLEEFETLLADIDAVGIFTHNTLLSLPMFIPGFGVAWGAFAAFSTGMAFSVLKDASPMLANVPSLTILFMSPFGLMEVAAYSIAMSRSYMIVHKMIKRMPIRPDYRVIGLEIAILIGLLLTGGFVEYYFIESIPTDMPQI</sequence>
<feature type="transmembrane region" description="Helical" evidence="1">
    <location>
        <begin position="145"/>
        <end position="170"/>
    </location>
</feature>
<organism evidence="2">
    <name type="scientific">uncultured marine thaumarchaeote KM3_01_G08</name>
    <dbReference type="NCBI Taxonomy" id="1455954"/>
    <lineage>
        <taxon>Archaea</taxon>
        <taxon>Nitrososphaerota</taxon>
        <taxon>environmental samples</taxon>
    </lineage>
</organism>
<keyword evidence="1" id="KW-1133">Transmembrane helix</keyword>